<evidence type="ECO:0000313" key="18">
    <source>
        <dbReference type="EMBL" id="KAK7891752.1"/>
    </source>
</evidence>
<dbReference type="InterPro" id="IPR013761">
    <property type="entry name" value="SAM/pointed_sf"/>
</dbReference>
<keyword evidence="16" id="KW-1133">Transmembrane helix</keyword>
<dbReference type="GO" id="GO:0051321">
    <property type="term" value="P:meiotic cell cycle"/>
    <property type="evidence" value="ECO:0007669"/>
    <property type="project" value="UniProtKB-KW"/>
</dbReference>
<dbReference type="SMART" id="SM00454">
    <property type="entry name" value="SAM"/>
    <property type="match status" value="1"/>
</dbReference>
<evidence type="ECO:0000256" key="11">
    <source>
        <dbReference type="ARBA" id="ARBA00023158"/>
    </source>
</evidence>
<dbReference type="PROSITE" id="PS50297">
    <property type="entry name" value="ANK_REP_REGION"/>
    <property type="match status" value="2"/>
</dbReference>
<comment type="subunit">
    <text evidence="2">Interacts with DDX4, PIWIL1, RANBP9 and TDRD1.</text>
</comment>
<dbReference type="Proteomes" id="UP001460270">
    <property type="component" value="Unassembled WGS sequence"/>
</dbReference>
<dbReference type="SUPFAM" id="SSF48403">
    <property type="entry name" value="Ankyrin repeat"/>
    <property type="match status" value="1"/>
</dbReference>
<protein>
    <recommendedName>
        <fullName evidence="3">Ankyrin repeat, SAM and basic leucine zipper domain-containing protein 1</fullName>
    </recommendedName>
    <alternativeName>
        <fullName evidence="13">Germ cell-specific ankyrin, SAM and basic leucine zipper domain-containing protein</fullName>
    </alternativeName>
</protein>
<dbReference type="Gene3D" id="1.10.150.50">
    <property type="entry name" value="Transcription Factor, Ets-1"/>
    <property type="match status" value="1"/>
</dbReference>
<dbReference type="InterPro" id="IPR002110">
    <property type="entry name" value="Ankyrin_rpt"/>
</dbReference>
<evidence type="ECO:0000256" key="7">
    <source>
        <dbReference type="ARBA" id="ARBA00022737"/>
    </source>
</evidence>
<evidence type="ECO:0000256" key="8">
    <source>
        <dbReference type="ARBA" id="ARBA00022782"/>
    </source>
</evidence>
<proteinExistence type="predicted"/>
<evidence type="ECO:0000256" key="2">
    <source>
        <dbReference type="ARBA" id="ARBA00011479"/>
    </source>
</evidence>
<keyword evidence="12" id="KW-0469">Meiosis</keyword>
<evidence type="ECO:0000256" key="10">
    <source>
        <dbReference type="ARBA" id="ARBA00023043"/>
    </source>
</evidence>
<accession>A0AAW0NH83</accession>
<dbReference type="GO" id="GO:0071546">
    <property type="term" value="C:pi-body"/>
    <property type="evidence" value="ECO:0007669"/>
    <property type="project" value="TreeGrafter"/>
</dbReference>
<dbReference type="InterPro" id="IPR001660">
    <property type="entry name" value="SAM"/>
</dbReference>
<dbReference type="GO" id="GO:0007283">
    <property type="term" value="P:spermatogenesis"/>
    <property type="evidence" value="ECO:0007669"/>
    <property type="project" value="UniProtKB-KW"/>
</dbReference>
<evidence type="ECO:0000256" key="3">
    <source>
        <dbReference type="ARBA" id="ARBA00020117"/>
    </source>
</evidence>
<feature type="compositionally biased region" description="Basic and acidic residues" evidence="15">
    <location>
        <begin position="501"/>
        <end position="511"/>
    </location>
</feature>
<keyword evidence="19" id="KW-1185">Reference proteome</keyword>
<feature type="domain" description="SAM" evidence="17">
    <location>
        <begin position="284"/>
        <end position="347"/>
    </location>
</feature>
<dbReference type="PROSITE" id="PS50088">
    <property type="entry name" value="ANK_REPEAT"/>
    <property type="match status" value="3"/>
</dbReference>
<keyword evidence="10 14" id="KW-0040">ANK repeat</keyword>
<keyword evidence="4" id="KW-0217">Developmental protein</keyword>
<dbReference type="GO" id="GO:0030154">
    <property type="term" value="P:cell differentiation"/>
    <property type="evidence" value="ECO:0007669"/>
    <property type="project" value="UniProtKB-KW"/>
</dbReference>
<dbReference type="PANTHER" id="PTHR24157:SF3">
    <property type="entry name" value="ANKYRIN REPEAT, SAM AND BASIC LEUCINE ZIPPER DOMAIN-CONTAINING PROTEIN 1"/>
    <property type="match status" value="1"/>
</dbReference>
<evidence type="ECO:0000256" key="5">
    <source>
        <dbReference type="ARBA" id="ARBA00022490"/>
    </source>
</evidence>
<reference evidence="19" key="1">
    <citation type="submission" date="2024-04" db="EMBL/GenBank/DDBJ databases">
        <title>Salinicola lusitanus LLJ914,a marine bacterium isolated from the Okinawa Trough.</title>
        <authorList>
            <person name="Li J."/>
        </authorList>
    </citation>
    <scope>NUCLEOTIDE SEQUENCE [LARGE SCALE GENOMIC DNA]</scope>
</reference>
<comment type="caution">
    <text evidence="18">The sequence shown here is derived from an EMBL/GenBank/DDBJ whole genome shotgun (WGS) entry which is preliminary data.</text>
</comment>
<keyword evidence="5" id="KW-0963">Cytoplasm</keyword>
<organism evidence="18 19">
    <name type="scientific">Mugilogobius chulae</name>
    <name type="common">yellowstripe goby</name>
    <dbReference type="NCBI Taxonomy" id="88201"/>
    <lineage>
        <taxon>Eukaryota</taxon>
        <taxon>Metazoa</taxon>
        <taxon>Chordata</taxon>
        <taxon>Craniata</taxon>
        <taxon>Vertebrata</taxon>
        <taxon>Euteleostomi</taxon>
        <taxon>Actinopterygii</taxon>
        <taxon>Neopterygii</taxon>
        <taxon>Teleostei</taxon>
        <taxon>Neoteleostei</taxon>
        <taxon>Acanthomorphata</taxon>
        <taxon>Gobiaria</taxon>
        <taxon>Gobiiformes</taxon>
        <taxon>Gobioidei</taxon>
        <taxon>Gobiidae</taxon>
        <taxon>Gobionellinae</taxon>
        <taxon>Mugilogobius</taxon>
    </lineage>
</organism>
<sequence>MGSIDFAYPAGDESEISSDEWDIGLPEKKPSIKKSDCCIMFGGLYYIFVVVVVVKMCKFSLQKEVDTAPADDKVSALKIAISKGDVETVEQLLDNGMDVDSRLDYDWTPLMCAVSVANQDLTKILLDRGASANFSKDHWTVLMACCTASAPEEKICSCLELLLSRNADPNLVDRSHMSCLMLVSRDGYSKAINLLVSHGASVNSQDLNGFTALCYAVQYGREESVLKLLQLGADKNIKTKLGKTATDLATQFKHLQIIRILASTSGQNSCANPFYSEESRDCANKLDDLELLFHGLGLGYLTDIINDHDISWSQLLTMDSNDLQEMGITEPGDQQKVLRAVQQMELDKVDLETVSELGAVNAGSEELHTFLVSVKQQCSYLTETIQDVVSRFPRRASQMVFTLDPNGETQSVCNQLLIQTKDLQQEVTLLRNLLCQMDQAEDCSHVPTLPSGLSLRWRRVLKGAALSSLGAGVLALLLLRLSKGPSTLLLGKEKLKKTHWGKRETSRRTTVKEGSTPMDGQAVDVTRTDQQPSCVFVVMAEVGRLRGKIQRVEVWSRAPARQIRSKMEETQNDKAFPRLRTRTDNPSEEPGQN</sequence>
<evidence type="ECO:0000256" key="14">
    <source>
        <dbReference type="PROSITE-ProRule" id="PRU00023"/>
    </source>
</evidence>
<dbReference type="CDD" id="cd09521">
    <property type="entry name" value="SAM_ASZ1"/>
    <property type="match status" value="1"/>
</dbReference>
<dbReference type="AlphaFoldDB" id="A0AAW0NH83"/>
<feature type="transmembrane region" description="Helical" evidence="16">
    <location>
        <begin position="37"/>
        <end position="54"/>
    </location>
</feature>
<keyword evidence="16" id="KW-0812">Transmembrane</keyword>
<feature type="repeat" description="ANK" evidence="14">
    <location>
        <begin position="105"/>
        <end position="137"/>
    </location>
</feature>
<evidence type="ECO:0000259" key="17">
    <source>
        <dbReference type="PROSITE" id="PS50105"/>
    </source>
</evidence>
<evidence type="ECO:0000256" key="15">
    <source>
        <dbReference type="SAM" id="MobiDB-lite"/>
    </source>
</evidence>
<dbReference type="InterPro" id="IPR036770">
    <property type="entry name" value="Ankyrin_rpt-contain_sf"/>
</dbReference>
<evidence type="ECO:0000256" key="9">
    <source>
        <dbReference type="ARBA" id="ARBA00022871"/>
    </source>
</evidence>
<evidence type="ECO:0000313" key="19">
    <source>
        <dbReference type="Proteomes" id="UP001460270"/>
    </source>
</evidence>
<keyword evidence="9" id="KW-0744">Spermatogenesis</keyword>
<evidence type="ECO:0000256" key="6">
    <source>
        <dbReference type="ARBA" id="ARBA00022553"/>
    </source>
</evidence>
<comment type="subcellular location">
    <subcellularLocation>
        <location evidence="1">Cytoplasm</location>
    </subcellularLocation>
</comment>
<keyword evidence="8" id="KW-0221">Differentiation</keyword>
<name>A0AAW0NH83_9GOBI</name>
<keyword evidence="7" id="KW-0677">Repeat</keyword>
<dbReference type="PANTHER" id="PTHR24157">
    <property type="entry name" value="ANKYRIN REPEAT, SAM AND BASIC LEUCINE ZIPPER DOMAIN-CONTAINING PROTEIN 1"/>
    <property type="match status" value="1"/>
</dbReference>
<keyword evidence="6" id="KW-0597">Phosphoprotein</keyword>
<dbReference type="Pfam" id="PF07647">
    <property type="entry name" value="SAM_2"/>
    <property type="match status" value="1"/>
</dbReference>
<evidence type="ECO:0000256" key="16">
    <source>
        <dbReference type="SAM" id="Phobius"/>
    </source>
</evidence>
<dbReference type="EMBL" id="JBBPFD010000017">
    <property type="protein sequence ID" value="KAK7891752.1"/>
    <property type="molecule type" value="Genomic_DNA"/>
</dbReference>
<dbReference type="Pfam" id="PF12796">
    <property type="entry name" value="Ank_2"/>
    <property type="match status" value="2"/>
</dbReference>
<dbReference type="GO" id="GO:0031047">
    <property type="term" value="P:regulatory ncRNA-mediated gene silencing"/>
    <property type="evidence" value="ECO:0007669"/>
    <property type="project" value="UniProtKB-KW"/>
</dbReference>
<feature type="compositionally biased region" description="Basic and acidic residues" evidence="15">
    <location>
        <begin position="565"/>
        <end position="585"/>
    </location>
</feature>
<dbReference type="PROSITE" id="PS50105">
    <property type="entry name" value="SAM_DOMAIN"/>
    <property type="match status" value="1"/>
</dbReference>
<evidence type="ECO:0000256" key="4">
    <source>
        <dbReference type="ARBA" id="ARBA00022473"/>
    </source>
</evidence>
<dbReference type="SMART" id="SM00248">
    <property type="entry name" value="ANK"/>
    <property type="match status" value="6"/>
</dbReference>
<feature type="region of interest" description="Disordered" evidence="15">
    <location>
        <begin position="500"/>
        <end position="521"/>
    </location>
</feature>
<evidence type="ECO:0000256" key="13">
    <source>
        <dbReference type="ARBA" id="ARBA00030354"/>
    </source>
</evidence>
<evidence type="ECO:0000256" key="1">
    <source>
        <dbReference type="ARBA" id="ARBA00004496"/>
    </source>
</evidence>
<dbReference type="InterPro" id="IPR042650">
    <property type="entry name" value="Asz1_SAM"/>
</dbReference>
<feature type="repeat" description="ANK" evidence="14">
    <location>
        <begin position="72"/>
        <end position="104"/>
    </location>
</feature>
<dbReference type="SUPFAM" id="SSF47769">
    <property type="entry name" value="SAM/Pointed domain"/>
    <property type="match status" value="1"/>
</dbReference>
<evidence type="ECO:0000256" key="12">
    <source>
        <dbReference type="ARBA" id="ARBA00023254"/>
    </source>
</evidence>
<keyword evidence="11" id="KW-0943">RNA-mediated gene silencing</keyword>
<dbReference type="FunFam" id="1.25.40.20:FF:000663">
    <property type="entry name" value="Ankyrin repeat, SAM and basic leucine zipper domain-containing 1"/>
    <property type="match status" value="1"/>
</dbReference>
<feature type="region of interest" description="Disordered" evidence="15">
    <location>
        <begin position="560"/>
        <end position="593"/>
    </location>
</feature>
<feature type="repeat" description="ANK" evidence="14">
    <location>
        <begin position="208"/>
        <end position="240"/>
    </location>
</feature>
<gene>
    <name evidence="18" type="ORF">WMY93_023715</name>
</gene>
<keyword evidence="16" id="KW-0472">Membrane</keyword>
<dbReference type="Gene3D" id="1.25.40.20">
    <property type="entry name" value="Ankyrin repeat-containing domain"/>
    <property type="match status" value="1"/>
</dbReference>